<evidence type="ECO:0000313" key="1">
    <source>
        <dbReference type="EMBL" id="MFB2833639.1"/>
    </source>
</evidence>
<sequence length="142" mass="16753">MFYIFGYFYDRAIALPPPTALNLSISVHKQDNKDSGAIVKVSLMRVISRRILREFSEEHSDAREALYAWYRVASKATWQNLLDVQQIYPKAEAVGNFTVFNIKGNRYRLIVDLVYVSQRIYVKYVLTHAEYDKDEWKNDPYF</sequence>
<protein>
    <submittedName>
        <fullName evidence="1">Type II toxin-antitoxin system HigB family toxin</fullName>
    </submittedName>
</protein>
<dbReference type="Pfam" id="PF09907">
    <property type="entry name" value="HigB_toxin"/>
    <property type="match status" value="1"/>
</dbReference>
<proteinExistence type="predicted"/>
<dbReference type="InterPro" id="IPR018669">
    <property type="entry name" value="Toxin_HigB"/>
</dbReference>
<evidence type="ECO:0000313" key="2">
    <source>
        <dbReference type="Proteomes" id="UP001576780"/>
    </source>
</evidence>
<organism evidence="1 2">
    <name type="scientific">Floridaenema evergladense BLCC-F167</name>
    <dbReference type="NCBI Taxonomy" id="3153639"/>
    <lineage>
        <taxon>Bacteria</taxon>
        <taxon>Bacillati</taxon>
        <taxon>Cyanobacteriota</taxon>
        <taxon>Cyanophyceae</taxon>
        <taxon>Oscillatoriophycideae</taxon>
        <taxon>Aerosakkonematales</taxon>
        <taxon>Aerosakkonemataceae</taxon>
        <taxon>Floridanema</taxon>
        <taxon>Floridanema evergladense</taxon>
    </lineage>
</organism>
<accession>A0ABV4WEX8</accession>
<name>A0ABV4WEX8_9CYAN</name>
<gene>
    <name evidence="1" type="ORF">ACE1CA_03805</name>
</gene>
<keyword evidence="2" id="KW-1185">Reference proteome</keyword>
<reference evidence="1 2" key="1">
    <citation type="submission" date="2024-09" db="EMBL/GenBank/DDBJ databases">
        <title>Floridaenema gen nov. (Aerosakkonemataceae, Aerosakkonematales ord. nov., Cyanobacteria) from benthic tropical and subtropical fresh waters, with the description of four new species.</title>
        <authorList>
            <person name="Moretto J.A."/>
            <person name="Berthold D.E."/>
            <person name="Lefler F.W."/>
            <person name="Huang I.-S."/>
            <person name="Laughinghouse H. IV."/>
        </authorList>
    </citation>
    <scope>NUCLEOTIDE SEQUENCE [LARGE SCALE GENOMIC DNA]</scope>
    <source>
        <strain evidence="1 2">BLCC-F167</strain>
    </source>
</reference>
<comment type="caution">
    <text evidence="1">The sequence shown here is derived from an EMBL/GenBank/DDBJ whole genome shotgun (WGS) entry which is preliminary data.</text>
</comment>
<dbReference type="Proteomes" id="UP001576780">
    <property type="component" value="Unassembled WGS sequence"/>
</dbReference>
<dbReference type="EMBL" id="JBHFNT010000042">
    <property type="protein sequence ID" value="MFB2833639.1"/>
    <property type="molecule type" value="Genomic_DNA"/>
</dbReference>